<dbReference type="GeneID" id="115806516"/>
<dbReference type="FunFam" id="2.60.40.10:FF:000136">
    <property type="entry name" value="Ciliary neurotrophic factor receptor alpha"/>
    <property type="match status" value="1"/>
</dbReference>
<dbReference type="RefSeq" id="XP_030623116.1">
    <property type="nucleotide sequence ID" value="XM_030767256.1"/>
</dbReference>
<reference evidence="10" key="1">
    <citation type="submission" date="2025-08" db="UniProtKB">
        <authorList>
            <consortium name="RefSeq"/>
        </authorList>
    </citation>
    <scope>IDENTIFICATION</scope>
</reference>
<dbReference type="Gene3D" id="2.60.40.10">
    <property type="entry name" value="Immunoglobulins"/>
    <property type="match status" value="3"/>
</dbReference>
<dbReference type="GO" id="GO:0004896">
    <property type="term" value="F:cytokine receptor activity"/>
    <property type="evidence" value="ECO:0007669"/>
    <property type="project" value="InterPro"/>
</dbReference>
<dbReference type="CTD" id="3590"/>
<comment type="similarity">
    <text evidence="1">Belongs to the type I cytokine receptor family. Type 3 subfamily.</text>
</comment>
<gene>
    <name evidence="10" type="primary">il11ra</name>
</gene>
<dbReference type="PROSITE" id="PS01354">
    <property type="entry name" value="HEMATOPO_REC_L_F3"/>
    <property type="match status" value="1"/>
</dbReference>
<feature type="domain" description="Ig-like" evidence="7">
    <location>
        <begin position="42"/>
        <end position="94"/>
    </location>
</feature>
<dbReference type="InParanoid" id="A0A6J2UVH0"/>
<evidence type="ECO:0000256" key="4">
    <source>
        <dbReference type="ARBA" id="ARBA00023180"/>
    </source>
</evidence>
<dbReference type="PROSITE" id="PS50835">
    <property type="entry name" value="IG_LIKE"/>
    <property type="match status" value="1"/>
</dbReference>
<dbReference type="GO" id="GO:0016020">
    <property type="term" value="C:membrane"/>
    <property type="evidence" value="ECO:0007669"/>
    <property type="project" value="InterPro"/>
</dbReference>
<organism evidence="9 10">
    <name type="scientific">Chanos chanos</name>
    <name type="common">Milkfish</name>
    <name type="synonym">Mugil chanos</name>
    <dbReference type="NCBI Taxonomy" id="29144"/>
    <lineage>
        <taxon>Eukaryota</taxon>
        <taxon>Metazoa</taxon>
        <taxon>Chordata</taxon>
        <taxon>Craniata</taxon>
        <taxon>Vertebrata</taxon>
        <taxon>Euteleostomi</taxon>
        <taxon>Actinopterygii</taxon>
        <taxon>Neopterygii</taxon>
        <taxon>Teleostei</taxon>
        <taxon>Ostariophysi</taxon>
        <taxon>Gonorynchiformes</taxon>
        <taxon>Chanidae</taxon>
        <taxon>Chanos</taxon>
    </lineage>
</organism>
<accession>A0A6J2UVH0</accession>
<keyword evidence="6" id="KW-0472">Membrane</keyword>
<dbReference type="InterPro" id="IPR036179">
    <property type="entry name" value="Ig-like_dom_sf"/>
</dbReference>
<keyword evidence="6" id="KW-1133">Transmembrane helix</keyword>
<name>A0A6J2UVH0_CHACN</name>
<dbReference type="SUPFAM" id="SSF48726">
    <property type="entry name" value="Immunoglobulin"/>
    <property type="match status" value="1"/>
</dbReference>
<evidence type="ECO:0000259" key="8">
    <source>
        <dbReference type="PROSITE" id="PS50853"/>
    </source>
</evidence>
<dbReference type="SUPFAM" id="SSF49265">
    <property type="entry name" value="Fibronectin type III"/>
    <property type="match status" value="2"/>
</dbReference>
<evidence type="ECO:0000256" key="1">
    <source>
        <dbReference type="ARBA" id="ARBA00010890"/>
    </source>
</evidence>
<dbReference type="CDD" id="cd00063">
    <property type="entry name" value="FN3"/>
    <property type="match status" value="1"/>
</dbReference>
<evidence type="ECO:0000313" key="9">
    <source>
        <dbReference type="Proteomes" id="UP000504632"/>
    </source>
</evidence>
<feature type="domain" description="Fibronectin type-III" evidence="8">
    <location>
        <begin position="210"/>
        <end position="309"/>
    </location>
</feature>
<evidence type="ECO:0000256" key="6">
    <source>
        <dbReference type="SAM" id="Phobius"/>
    </source>
</evidence>
<dbReference type="Proteomes" id="UP000504632">
    <property type="component" value="Chromosome 3"/>
</dbReference>
<dbReference type="InterPro" id="IPR003961">
    <property type="entry name" value="FN3_dom"/>
</dbReference>
<dbReference type="InterPro" id="IPR036116">
    <property type="entry name" value="FN3_sf"/>
</dbReference>
<dbReference type="InterPro" id="IPR003530">
    <property type="entry name" value="Hematopoietin_rcpt_L_F3_CS"/>
</dbReference>
<keyword evidence="3" id="KW-0677">Repeat</keyword>
<dbReference type="PANTHER" id="PTHR48483">
    <property type="entry name" value="INTERLEUKIN-27 SUBUNIT BETA"/>
    <property type="match status" value="1"/>
</dbReference>
<proteinExistence type="inferred from homology"/>
<dbReference type="AlphaFoldDB" id="A0A6J2UVH0"/>
<evidence type="ECO:0000259" key="7">
    <source>
        <dbReference type="PROSITE" id="PS50835"/>
    </source>
</evidence>
<keyword evidence="10" id="KW-0675">Receptor</keyword>
<keyword evidence="6" id="KW-0812">Transmembrane</keyword>
<evidence type="ECO:0000256" key="5">
    <source>
        <dbReference type="ARBA" id="ARBA00023319"/>
    </source>
</evidence>
<sequence>MPGLVSCPGGLIVIGIISLSFVHIHSEIWSNEVSDVQFGRLGSKVTLVCRGTHGGSLVEWRLNGSSVIPWQTLSSGGSLTLLNAQLSMEGNYTCHDHRGALLQTIKLRLGNLPGFLNVSCHVPNHYKIFCSWKQTVNTNLPTKYISSYSTSKGVNAEPCVQEQLGVNECTITDHYFWDFKHLVNITEINPLGSESTIIRVNIHKLLKPDPPEAVTPEEVEGQPSYLLVHWRAPASWPDMSEAFPLTFSLRYRPVGSNYWSTLQTEENTSMMITDALAGHMHHIQVRAQDALINYSQWSEWSHVVQAQPWSEPLANTEEPTEEPSDDTVFIPSIMATDKLPDPSADDSGSLGLLIFLGLFAGVITATVFTILILLRVRQQRRNSATKQELASMMVRLALSVFSPHRAPS</sequence>
<keyword evidence="2" id="KW-0732">Signal</keyword>
<evidence type="ECO:0000256" key="3">
    <source>
        <dbReference type="ARBA" id="ARBA00022737"/>
    </source>
</evidence>
<dbReference type="OrthoDB" id="418412at2759"/>
<dbReference type="PANTHER" id="PTHR48483:SF2">
    <property type="entry name" value="INTERLEUKIN-27 SUBUNIT BETA"/>
    <property type="match status" value="1"/>
</dbReference>
<dbReference type="InterPro" id="IPR007110">
    <property type="entry name" value="Ig-like_dom"/>
</dbReference>
<evidence type="ECO:0000256" key="2">
    <source>
        <dbReference type="ARBA" id="ARBA00022729"/>
    </source>
</evidence>
<protein>
    <submittedName>
        <fullName evidence="10">Interleukin-11 receptor subunit alpha isoform X1</fullName>
    </submittedName>
</protein>
<keyword evidence="5" id="KW-0393">Immunoglobulin domain</keyword>
<feature type="transmembrane region" description="Helical" evidence="6">
    <location>
        <begin position="350"/>
        <end position="374"/>
    </location>
</feature>
<dbReference type="CDD" id="cd00096">
    <property type="entry name" value="Ig"/>
    <property type="match status" value="1"/>
</dbReference>
<dbReference type="InterPro" id="IPR013783">
    <property type="entry name" value="Ig-like_fold"/>
</dbReference>
<dbReference type="FunCoup" id="A0A6J2UVH0">
    <property type="interactions" value="1140"/>
</dbReference>
<evidence type="ECO:0000313" key="10">
    <source>
        <dbReference type="RefSeq" id="XP_030623116.1"/>
    </source>
</evidence>
<keyword evidence="9" id="KW-1185">Reference proteome</keyword>
<keyword evidence="4" id="KW-0325">Glycoprotein</keyword>
<dbReference type="PROSITE" id="PS50853">
    <property type="entry name" value="FN3"/>
    <property type="match status" value="1"/>
</dbReference>
<dbReference type="InterPro" id="IPR053073">
    <property type="entry name" value="IL11/IL27_subunit_beta"/>
</dbReference>